<name>A0A915K8B4_ROMCU</name>
<proteinExistence type="predicted"/>
<evidence type="ECO:0000313" key="1">
    <source>
        <dbReference type="Proteomes" id="UP000887565"/>
    </source>
</evidence>
<dbReference type="Proteomes" id="UP000887565">
    <property type="component" value="Unplaced"/>
</dbReference>
<dbReference type="WBParaSite" id="nRc.2.0.1.t34926-RA">
    <property type="protein sequence ID" value="nRc.2.0.1.t34926-RA"/>
    <property type="gene ID" value="nRc.2.0.1.g34926"/>
</dbReference>
<sequence length="59" mass="6748">MKRETCFTPPLSAIFSPKLTVMNRQDSQAMENSSGIIKNLNSKDINRIDNQILRLKIKV</sequence>
<reference evidence="2" key="1">
    <citation type="submission" date="2022-11" db="UniProtKB">
        <authorList>
            <consortium name="WormBaseParasite"/>
        </authorList>
    </citation>
    <scope>IDENTIFICATION</scope>
</reference>
<dbReference type="AlphaFoldDB" id="A0A915K8B4"/>
<organism evidence="1 2">
    <name type="scientific">Romanomermis culicivorax</name>
    <name type="common">Nematode worm</name>
    <dbReference type="NCBI Taxonomy" id="13658"/>
    <lineage>
        <taxon>Eukaryota</taxon>
        <taxon>Metazoa</taxon>
        <taxon>Ecdysozoa</taxon>
        <taxon>Nematoda</taxon>
        <taxon>Enoplea</taxon>
        <taxon>Dorylaimia</taxon>
        <taxon>Mermithida</taxon>
        <taxon>Mermithoidea</taxon>
        <taxon>Mermithidae</taxon>
        <taxon>Romanomermis</taxon>
    </lineage>
</organism>
<evidence type="ECO:0000313" key="2">
    <source>
        <dbReference type="WBParaSite" id="nRc.2.0.1.t34926-RA"/>
    </source>
</evidence>
<accession>A0A915K8B4</accession>
<protein>
    <submittedName>
        <fullName evidence="2">Uncharacterized protein</fullName>
    </submittedName>
</protein>
<keyword evidence="1" id="KW-1185">Reference proteome</keyword>